<dbReference type="PANTHER" id="PTHR13140:SF679">
    <property type="entry name" value="UNCONVENTIONAL MYOSIN IC"/>
    <property type="match status" value="1"/>
</dbReference>
<dbReference type="Gene3D" id="3.40.850.10">
    <property type="entry name" value="Kinesin motor domain"/>
    <property type="match status" value="1"/>
</dbReference>
<feature type="domain" description="Myosin motor" evidence="9">
    <location>
        <begin position="11"/>
        <end position="719"/>
    </location>
</feature>
<dbReference type="InterPro" id="IPR036961">
    <property type="entry name" value="Kinesin_motor_dom_sf"/>
</dbReference>
<organism evidence="11 12">
    <name type="scientific">Dermatophagoides pteronyssinus</name>
    <name type="common">European house dust mite</name>
    <dbReference type="NCBI Taxonomy" id="6956"/>
    <lineage>
        <taxon>Eukaryota</taxon>
        <taxon>Metazoa</taxon>
        <taxon>Ecdysozoa</taxon>
        <taxon>Arthropoda</taxon>
        <taxon>Chelicerata</taxon>
        <taxon>Arachnida</taxon>
        <taxon>Acari</taxon>
        <taxon>Acariformes</taxon>
        <taxon>Sarcoptiformes</taxon>
        <taxon>Astigmata</taxon>
        <taxon>Psoroptidia</taxon>
        <taxon>Analgoidea</taxon>
        <taxon>Pyroglyphidae</taxon>
        <taxon>Dermatophagoidinae</taxon>
        <taxon>Dermatophagoides</taxon>
    </lineage>
</organism>
<dbReference type="GO" id="GO:0051015">
    <property type="term" value="F:actin filament binding"/>
    <property type="evidence" value="ECO:0007669"/>
    <property type="project" value="TreeGrafter"/>
</dbReference>
<dbReference type="Pfam" id="PF00612">
    <property type="entry name" value="IQ"/>
    <property type="match status" value="2"/>
</dbReference>
<dbReference type="Pfam" id="PF06017">
    <property type="entry name" value="Myosin_TH1"/>
    <property type="match status" value="1"/>
</dbReference>
<dbReference type="AlphaFoldDB" id="A0A6P6YEI5"/>
<dbReference type="Pfam" id="PF00063">
    <property type="entry name" value="Myosin_head"/>
    <property type="match status" value="1"/>
</dbReference>
<dbReference type="Gene3D" id="1.20.5.190">
    <property type="match status" value="1"/>
</dbReference>
<dbReference type="InterPro" id="IPR001609">
    <property type="entry name" value="Myosin_head_motor_dom-like"/>
</dbReference>
<dbReference type="GO" id="GO:0007015">
    <property type="term" value="P:actin filament organization"/>
    <property type="evidence" value="ECO:0007669"/>
    <property type="project" value="TreeGrafter"/>
</dbReference>
<protein>
    <submittedName>
        <fullName evidence="12">Myosin-IB-like</fullName>
    </submittedName>
</protein>
<dbReference type="GO" id="GO:0030048">
    <property type="term" value="P:actin filament-based movement"/>
    <property type="evidence" value="ECO:0007669"/>
    <property type="project" value="TreeGrafter"/>
</dbReference>
<evidence type="ECO:0000259" key="10">
    <source>
        <dbReference type="PROSITE" id="PS51757"/>
    </source>
</evidence>
<sequence>MDNLHQRDRVGVDDCVLLDDYRNRELFIENLRKRFNEDIIYTYIGTVLISINPYRELSIYNDSYKQIYANVNFYQLSPHIFAIADSSFRQMVDECRDQCILISGESGAGKTESSKKILEYLSNITSSKGSEQQHHIKQINNRLLLSNPILESFGNAKTSHNNNSSRFGKYMDIEFDYLGHPLAGHIDIYLLEKSRVVYQNKNEQNFHIFYLLLGGASDEMLKEFNLRRDPLNYFYLNQQDNNDYIVDGNGDGGDQFETIQMALEIFDFNRNDEQQKMFAIVAAILHLGNVGFFDEDNGQTIISNMKPVTVISKLLECDVNLLKQSLLHRTIEARDELMTTDLTRDQAIYARDALAKAIYQRLFVWLVSRLNQSLHSAGQQHGRQQSKKQKTVMGLLDIYGFEIFQQNNFEQFCINYCNEKLQQLFIELTLKQEQEEYQREQIEWEPVEYFNNRIICDLIEEKHRGIIAYLDEECLRPGDATDLTFLSKLDEKISGHPHYCTIRPNHSNKNNRQNGMIGVNGQEIVGGHQFRITHYAGDVDYEINGFIDKNNDLLYRDLKKTMCSSNHSIIKQLFNSDELSNHRRPTTTATQFRQSLSNLMSLLATKQPWYIRCIKPNNNQRSKFFDEKIVCHQVQYLGLMENLRVRRAGFAYRRNFNDFLERYKCLCPKTWPYYEGSFRDGVQELVDYFGFEPDEYRMGLKKIFIRSPQTLFRIEDAFQQHKHVLATTIQAVYRGWLMKKRYETIRKSMIALQANIRRYLAKKNYQRRRQAANQIRAFIKGFITRNGPSNQFNQKFKRQVKIHWLTTLSESLPNSILNHKWPMAPICCQEASKLLCNMHRRWLARKYCLKISPKRKEILQEKVLAENLFKNKKQSYLESIPEPFESNRLDGRLDEMRRNIFENKFKIDDDEKTQYCSMVNKYDRHGYHCRQRMLILTNKRLYLLEVKKSTLAMKETLLLNLIKIVISNHNDGLFIIKIPIMKKEKGDLILEYHPRLIELLTKFIRFAGQDKLIIDNGNMLEHQMSNGKKGQIQFCGGERYEISKRKDGQLQVMVNL</sequence>
<dbReference type="GO" id="GO:0016459">
    <property type="term" value="C:myosin complex"/>
    <property type="evidence" value="ECO:0007669"/>
    <property type="project" value="UniProtKB-KW"/>
</dbReference>
<evidence type="ECO:0000256" key="7">
    <source>
        <dbReference type="ARBA" id="ARBA00023203"/>
    </source>
</evidence>
<feature type="domain" description="TH1" evidence="10">
    <location>
        <begin position="873"/>
        <end position="1056"/>
    </location>
</feature>
<proteinExistence type="inferred from homology"/>
<feature type="binding site" evidence="8">
    <location>
        <begin position="104"/>
        <end position="111"/>
    </location>
    <ligand>
        <name>ATP</name>
        <dbReference type="ChEBI" id="CHEBI:30616"/>
    </ligand>
</feature>
<dbReference type="FunCoup" id="A0A6P6YEI5">
    <property type="interactions" value="683"/>
</dbReference>
<dbReference type="Gene3D" id="1.20.58.530">
    <property type="match status" value="1"/>
</dbReference>
<dbReference type="GO" id="GO:0005524">
    <property type="term" value="F:ATP binding"/>
    <property type="evidence" value="ECO:0007669"/>
    <property type="project" value="UniProtKB-UniRule"/>
</dbReference>
<keyword evidence="7 8" id="KW-0009">Actin-binding</keyword>
<dbReference type="GO" id="GO:0006897">
    <property type="term" value="P:endocytosis"/>
    <property type="evidence" value="ECO:0007669"/>
    <property type="project" value="TreeGrafter"/>
</dbReference>
<dbReference type="GO" id="GO:0005546">
    <property type="term" value="F:phosphatidylinositol-4,5-bisphosphate binding"/>
    <property type="evidence" value="ECO:0007669"/>
    <property type="project" value="UniProtKB-ARBA"/>
</dbReference>
<keyword evidence="6 8" id="KW-0505">Motor protein</keyword>
<comment type="similarity">
    <text evidence="1 8">Belongs to the TRAFAC class myosin-kinesin ATPase superfamily. Myosin family.</text>
</comment>
<dbReference type="PANTHER" id="PTHR13140">
    <property type="entry name" value="MYOSIN"/>
    <property type="match status" value="1"/>
</dbReference>
<dbReference type="SMART" id="SM00242">
    <property type="entry name" value="MYSc"/>
    <property type="match status" value="1"/>
</dbReference>
<gene>
    <name evidence="12" type="primary">LOC113797172</name>
</gene>
<evidence type="ECO:0000256" key="8">
    <source>
        <dbReference type="PROSITE-ProRule" id="PRU00782"/>
    </source>
</evidence>
<dbReference type="KEGG" id="dpte:113797172"/>
<evidence type="ECO:0000313" key="11">
    <source>
        <dbReference type="Proteomes" id="UP000515146"/>
    </source>
</evidence>
<evidence type="ECO:0000313" key="12">
    <source>
        <dbReference type="RefSeq" id="XP_027203316.1"/>
    </source>
</evidence>
<dbReference type="PROSITE" id="PS51757">
    <property type="entry name" value="TH1"/>
    <property type="match status" value="1"/>
</dbReference>
<dbReference type="OrthoDB" id="6108017at2759"/>
<accession>A0A6P6YEI5</accession>
<reference evidence="12" key="1">
    <citation type="submission" date="2025-08" db="UniProtKB">
        <authorList>
            <consortium name="RefSeq"/>
        </authorList>
    </citation>
    <scope>IDENTIFICATION</scope>
    <source>
        <strain evidence="12">Airmid</strain>
    </source>
</reference>
<dbReference type="Gene3D" id="6.20.240.20">
    <property type="match status" value="1"/>
</dbReference>
<keyword evidence="5 8" id="KW-0518">Myosin</keyword>
<dbReference type="GO" id="GO:0007368">
    <property type="term" value="P:determination of left/right symmetry"/>
    <property type="evidence" value="ECO:0007669"/>
    <property type="project" value="UniProtKB-ARBA"/>
</dbReference>
<dbReference type="InterPro" id="IPR027417">
    <property type="entry name" value="P-loop_NTPase"/>
</dbReference>
<dbReference type="PRINTS" id="PR00193">
    <property type="entry name" value="MYOSINHEAVY"/>
</dbReference>
<dbReference type="GO" id="GO:0005902">
    <property type="term" value="C:microvillus"/>
    <property type="evidence" value="ECO:0007669"/>
    <property type="project" value="TreeGrafter"/>
</dbReference>
<dbReference type="Gene3D" id="1.20.120.720">
    <property type="entry name" value="Myosin VI head, motor domain, U50 subdomain"/>
    <property type="match status" value="1"/>
</dbReference>
<evidence type="ECO:0000256" key="4">
    <source>
        <dbReference type="ARBA" id="ARBA00023121"/>
    </source>
</evidence>
<dbReference type="GO" id="GO:0005737">
    <property type="term" value="C:cytoplasm"/>
    <property type="evidence" value="ECO:0007669"/>
    <property type="project" value="UniProtKB-ARBA"/>
</dbReference>
<evidence type="ECO:0000256" key="5">
    <source>
        <dbReference type="ARBA" id="ARBA00023123"/>
    </source>
</evidence>
<keyword evidence="3 8" id="KW-0067">ATP-binding</keyword>
<dbReference type="PROSITE" id="PS51456">
    <property type="entry name" value="MYOSIN_MOTOR"/>
    <property type="match status" value="1"/>
</dbReference>
<dbReference type="InterPro" id="IPR010926">
    <property type="entry name" value="Myosin_TH1"/>
</dbReference>
<dbReference type="FunFam" id="1.20.58.530:FF:000004">
    <property type="entry name" value="Unconventional myosin ID"/>
    <property type="match status" value="1"/>
</dbReference>
<dbReference type="InterPro" id="IPR000048">
    <property type="entry name" value="IQ_motif_EF-hand-BS"/>
</dbReference>
<keyword evidence="11" id="KW-1185">Reference proteome</keyword>
<evidence type="ECO:0000256" key="2">
    <source>
        <dbReference type="ARBA" id="ARBA00022741"/>
    </source>
</evidence>
<evidence type="ECO:0000259" key="9">
    <source>
        <dbReference type="PROSITE" id="PS51456"/>
    </source>
</evidence>
<dbReference type="InParanoid" id="A0A6P6YEI5"/>
<dbReference type="Gene3D" id="1.10.10.820">
    <property type="match status" value="1"/>
</dbReference>
<dbReference type="SUPFAM" id="SSF52540">
    <property type="entry name" value="P-loop containing nucleoside triphosphate hydrolases"/>
    <property type="match status" value="1"/>
</dbReference>
<evidence type="ECO:0000256" key="3">
    <source>
        <dbReference type="ARBA" id="ARBA00022840"/>
    </source>
</evidence>
<keyword evidence="4" id="KW-0446">Lipid-binding</keyword>
<dbReference type="SMART" id="SM00015">
    <property type="entry name" value="IQ"/>
    <property type="match status" value="2"/>
</dbReference>
<dbReference type="OMA" id="AKKNSVM"/>
<dbReference type="GO" id="GO:0005886">
    <property type="term" value="C:plasma membrane"/>
    <property type="evidence" value="ECO:0007669"/>
    <property type="project" value="TreeGrafter"/>
</dbReference>
<evidence type="ECO:0000256" key="6">
    <source>
        <dbReference type="ARBA" id="ARBA00023175"/>
    </source>
</evidence>
<dbReference type="PROSITE" id="PS50096">
    <property type="entry name" value="IQ"/>
    <property type="match status" value="2"/>
</dbReference>
<dbReference type="GO" id="GO:0000146">
    <property type="term" value="F:microfilament motor activity"/>
    <property type="evidence" value="ECO:0007669"/>
    <property type="project" value="TreeGrafter"/>
</dbReference>
<name>A0A6P6YEI5_DERPT</name>
<dbReference type="Proteomes" id="UP000515146">
    <property type="component" value="Unplaced"/>
</dbReference>
<dbReference type="RefSeq" id="XP_027203316.1">
    <property type="nucleotide sequence ID" value="XM_027347515.1"/>
</dbReference>
<keyword evidence="2 8" id="KW-0547">Nucleotide-binding</keyword>
<feature type="region of interest" description="Actin-binding" evidence="8">
    <location>
        <begin position="596"/>
        <end position="618"/>
    </location>
</feature>
<evidence type="ECO:0000256" key="1">
    <source>
        <dbReference type="ARBA" id="ARBA00008314"/>
    </source>
</evidence>